<proteinExistence type="predicted"/>
<comment type="caution">
    <text evidence="1">The sequence shown here is derived from an EMBL/GenBank/DDBJ whole genome shotgun (WGS) entry which is preliminary data.</text>
</comment>
<dbReference type="EMBL" id="QRJE01000031">
    <property type="protein sequence ID" value="RHH08108.1"/>
    <property type="molecule type" value="Genomic_DNA"/>
</dbReference>
<name>A0A396BUW9_BACFG</name>
<protein>
    <submittedName>
        <fullName evidence="1">DUF4907 domain-containing protein</fullName>
    </submittedName>
</protein>
<evidence type="ECO:0000313" key="1">
    <source>
        <dbReference type="EMBL" id="RHH08108.1"/>
    </source>
</evidence>
<dbReference type="InterPro" id="IPR032593">
    <property type="entry name" value="DUF4907"/>
</dbReference>
<evidence type="ECO:0000313" key="2">
    <source>
        <dbReference type="Proteomes" id="UP000266644"/>
    </source>
</evidence>
<dbReference type="Pfam" id="PF16250">
    <property type="entry name" value="DUF4907"/>
    <property type="match status" value="1"/>
</dbReference>
<reference evidence="1 2" key="1">
    <citation type="submission" date="2018-08" db="EMBL/GenBank/DDBJ databases">
        <title>A genome reference for cultivated species of the human gut microbiota.</title>
        <authorList>
            <person name="Zou Y."/>
            <person name="Xue W."/>
            <person name="Luo G."/>
        </authorList>
    </citation>
    <scope>NUCLEOTIDE SEQUENCE [LARGE SCALE GENOMIC DNA]</scope>
    <source>
        <strain evidence="1 2">AM18-6</strain>
    </source>
</reference>
<dbReference type="Proteomes" id="UP000266644">
    <property type="component" value="Unassembled WGS sequence"/>
</dbReference>
<dbReference type="AlphaFoldDB" id="A0A396BUW9"/>
<gene>
    <name evidence="1" type="ORF">DW228_17965</name>
</gene>
<organism evidence="1 2">
    <name type="scientific">Bacteroides fragilis</name>
    <dbReference type="NCBI Taxonomy" id="817"/>
    <lineage>
        <taxon>Bacteria</taxon>
        <taxon>Pseudomonadati</taxon>
        <taxon>Bacteroidota</taxon>
        <taxon>Bacteroidia</taxon>
        <taxon>Bacteroidales</taxon>
        <taxon>Bacteroidaceae</taxon>
        <taxon>Bacteroides</taxon>
    </lineage>
</organism>
<accession>A0A396BUW9</accession>
<sequence>MICVACAVSVLFFYDRHEACTYRLKVIETENGNGYGYQILCGDRVVICQPYIPSLPERKGFALEEDARKVGNLVLERIKQGNDFTISAADLKGQGITGD</sequence>